<keyword evidence="7 8" id="KW-0411">Iron-sulfur</keyword>
<comment type="caution">
    <text evidence="10">The sequence shown here is derived from an EMBL/GenBank/DDBJ whole genome shotgun (WGS) entry which is preliminary data.</text>
</comment>
<evidence type="ECO:0000256" key="3">
    <source>
        <dbReference type="ARBA" id="ARBA00022723"/>
    </source>
</evidence>
<evidence type="ECO:0000256" key="8">
    <source>
        <dbReference type="HAMAP-Rule" id="MF_02040"/>
    </source>
</evidence>
<dbReference type="PANTHER" id="PTHR42961">
    <property type="entry name" value="IRON-SULFUR PROTEIN NUBPL"/>
    <property type="match status" value="1"/>
</dbReference>
<dbReference type="InterPro" id="IPR019591">
    <property type="entry name" value="Mrp/NBP35_ATP-bd"/>
</dbReference>
<reference evidence="10 11" key="2">
    <citation type="submission" date="2024-09" db="EMBL/GenBank/DDBJ databases">
        <title>Draft genome sequence of Candidatus Magnetaquicoccaceae bacterium FCR-1.</title>
        <authorList>
            <person name="Shimoshige H."/>
            <person name="Shimamura S."/>
            <person name="Taoka A."/>
            <person name="Kobayashi H."/>
            <person name="Maekawa T."/>
        </authorList>
    </citation>
    <scope>NUCLEOTIDE SEQUENCE [LARGE SCALE GENOMIC DNA]</scope>
    <source>
        <strain evidence="10 11">FCR-1</strain>
    </source>
</reference>
<comment type="similarity">
    <text evidence="1">In the N-terminal section; belongs to the MIP18 family.</text>
</comment>
<keyword evidence="6 8" id="KW-0408">Iron</keyword>
<dbReference type="CDD" id="cd02037">
    <property type="entry name" value="Mrp_NBP35"/>
    <property type="match status" value="1"/>
</dbReference>
<dbReference type="InterPro" id="IPR027417">
    <property type="entry name" value="P-loop_NTPase"/>
</dbReference>
<dbReference type="SUPFAM" id="SSF52540">
    <property type="entry name" value="P-loop containing nucleoside triphosphate hydrolases"/>
    <property type="match status" value="1"/>
</dbReference>
<keyword evidence="3 8" id="KW-0479">Metal-binding</keyword>
<dbReference type="PANTHER" id="PTHR42961:SF2">
    <property type="entry name" value="IRON-SULFUR PROTEIN NUBPL"/>
    <property type="match status" value="1"/>
</dbReference>
<dbReference type="InterPro" id="IPR034904">
    <property type="entry name" value="FSCA_dom_sf"/>
</dbReference>
<keyword evidence="11" id="KW-1185">Reference proteome</keyword>
<organism evidence="10 11">
    <name type="scientific">Candidatus Magnetaquiglobus chichijimensis</name>
    <dbReference type="NCBI Taxonomy" id="3141448"/>
    <lineage>
        <taxon>Bacteria</taxon>
        <taxon>Pseudomonadati</taxon>
        <taxon>Pseudomonadota</taxon>
        <taxon>Magnetococcia</taxon>
        <taxon>Magnetococcales</taxon>
        <taxon>Candidatus Magnetaquicoccaceae</taxon>
        <taxon>Candidatus Magnetaquiglobus</taxon>
    </lineage>
</organism>
<evidence type="ECO:0000256" key="4">
    <source>
        <dbReference type="ARBA" id="ARBA00022741"/>
    </source>
</evidence>
<comment type="similarity">
    <text evidence="8">Belongs to the Mrp/NBP35 ATP-binding proteins family.</text>
</comment>
<evidence type="ECO:0000313" key="11">
    <source>
        <dbReference type="Proteomes" id="UP001628193"/>
    </source>
</evidence>
<proteinExistence type="inferred from homology"/>
<name>A0ABQ0C8H6_9PROT</name>
<accession>A0ABQ0C8H6</accession>
<evidence type="ECO:0000256" key="5">
    <source>
        <dbReference type="ARBA" id="ARBA00022840"/>
    </source>
</evidence>
<dbReference type="Gene3D" id="3.40.50.300">
    <property type="entry name" value="P-loop containing nucleotide triphosphate hydrolases"/>
    <property type="match status" value="1"/>
</dbReference>
<evidence type="ECO:0000256" key="6">
    <source>
        <dbReference type="ARBA" id="ARBA00023004"/>
    </source>
</evidence>
<dbReference type="NCBIfam" id="NF008669">
    <property type="entry name" value="PRK11670.1"/>
    <property type="match status" value="1"/>
</dbReference>
<comment type="function">
    <text evidence="8">Binds and transfers iron-sulfur (Fe-S) clusters to target apoproteins. Can hydrolyze ATP.</text>
</comment>
<dbReference type="RefSeq" id="WP_420904897.1">
    <property type="nucleotide sequence ID" value="NZ_BAAFGK010000004.1"/>
</dbReference>
<dbReference type="HAMAP" id="MF_02040">
    <property type="entry name" value="Mrp_NBP35"/>
    <property type="match status" value="1"/>
</dbReference>
<dbReference type="Pfam" id="PF10609">
    <property type="entry name" value="ParA"/>
    <property type="match status" value="1"/>
</dbReference>
<evidence type="ECO:0000259" key="9">
    <source>
        <dbReference type="Pfam" id="PF01883"/>
    </source>
</evidence>
<dbReference type="EMBL" id="BAAFGK010000004">
    <property type="protein sequence ID" value="GAB0057194.1"/>
    <property type="molecule type" value="Genomic_DNA"/>
</dbReference>
<feature type="domain" description="MIP18 family-like" evidence="9">
    <location>
        <begin position="7"/>
        <end position="77"/>
    </location>
</feature>
<evidence type="ECO:0000256" key="1">
    <source>
        <dbReference type="ARBA" id="ARBA00007352"/>
    </source>
</evidence>
<dbReference type="SUPFAM" id="SSF117916">
    <property type="entry name" value="Fe-S cluster assembly (FSCA) domain-like"/>
    <property type="match status" value="1"/>
</dbReference>
<dbReference type="InterPro" id="IPR033756">
    <property type="entry name" value="YlxH/NBP35"/>
</dbReference>
<reference evidence="10 11" key="1">
    <citation type="submission" date="2024-05" db="EMBL/GenBank/DDBJ databases">
        <authorList>
            <consortium name="Candidatus Magnetaquicoccaceae bacterium FCR-1 genome sequencing consortium"/>
            <person name="Shimoshige H."/>
            <person name="Shimamura S."/>
            <person name="Taoka A."/>
            <person name="Kobayashi H."/>
            <person name="Maekawa T."/>
        </authorList>
    </citation>
    <scope>NUCLEOTIDE SEQUENCE [LARGE SCALE GENOMIC DNA]</scope>
    <source>
        <strain evidence="10 11">FCR-1</strain>
    </source>
</reference>
<feature type="binding site" evidence="8">
    <location>
        <begin position="107"/>
        <end position="114"/>
    </location>
    <ligand>
        <name>ATP</name>
        <dbReference type="ChEBI" id="CHEBI:30616"/>
    </ligand>
</feature>
<comment type="subunit">
    <text evidence="8">Homodimer.</text>
</comment>
<dbReference type="Proteomes" id="UP001628193">
    <property type="component" value="Unassembled WGS sequence"/>
</dbReference>
<keyword evidence="8" id="KW-0378">Hydrolase</keyword>
<dbReference type="InterPro" id="IPR000808">
    <property type="entry name" value="Mrp-like_CS"/>
</dbReference>
<dbReference type="Gene3D" id="3.30.300.130">
    <property type="entry name" value="Fe-S cluster assembly (FSCA)"/>
    <property type="match status" value="1"/>
</dbReference>
<dbReference type="Pfam" id="PF01883">
    <property type="entry name" value="FeS_assembly_P"/>
    <property type="match status" value="1"/>
</dbReference>
<gene>
    <name evidence="10" type="primary">apbC</name>
    <name evidence="10" type="ORF">SIID45300_01517</name>
</gene>
<evidence type="ECO:0000256" key="2">
    <source>
        <dbReference type="ARBA" id="ARBA00008205"/>
    </source>
</evidence>
<dbReference type="InterPro" id="IPR002744">
    <property type="entry name" value="MIP18-like"/>
</dbReference>
<comment type="similarity">
    <text evidence="2">In the C-terminal section; belongs to the Mrp/NBP35 ATP-binding proteins family.</text>
</comment>
<keyword evidence="5 8" id="KW-0067">ATP-binding</keyword>
<dbReference type="PROSITE" id="PS01215">
    <property type="entry name" value="MRP"/>
    <property type="match status" value="1"/>
</dbReference>
<dbReference type="InterPro" id="IPR044304">
    <property type="entry name" value="NUBPL-like"/>
</dbReference>
<keyword evidence="4 8" id="KW-0547">Nucleotide-binding</keyword>
<sequence>MPHIQAEQILDALKQVMDPDLKRNIVSLGFVKDIVIQGGQVSFKVELTTPACPVKGLLQKQAHDVVAALPGVESVEVTMTAQVRHAQKKENTDLIPGVRNVIAVASGKGGVGKSTTAVNLALALAASGASVGILDADIYGPSLPRMLNVSEKPEPGEGRKMSPLRAHGLEAMSMGFFMDEAQPVVWRGPMVGMAVEQMLRDVDWGELDYLVVDLPPGTGDAQLTLAQKVPITGVVIVSTPQAVALADVRRGVNMFLKVDVPVLGVVENMSYYLCPQCGHRADIFDHGGARAEAEAMGTEFLGDIPLDIVIREKMDVGTPIVVAAPESPQALKYREIAEKVAAKVASMGFGESRFPNIVVE</sequence>
<evidence type="ECO:0000313" key="10">
    <source>
        <dbReference type="EMBL" id="GAB0057194.1"/>
    </source>
</evidence>
<evidence type="ECO:0000256" key="7">
    <source>
        <dbReference type="ARBA" id="ARBA00023014"/>
    </source>
</evidence>
<protein>
    <recommendedName>
        <fullName evidence="8">Iron-sulfur cluster carrier protein</fullName>
    </recommendedName>
</protein>